<name>A0A250IDN8_9BACT</name>
<gene>
    <name evidence="1" type="ORF">MEBOL_002721</name>
</gene>
<dbReference type="EMBL" id="CP022163">
    <property type="protein sequence ID" value="ATB29272.1"/>
    <property type="molecule type" value="Genomic_DNA"/>
</dbReference>
<keyword evidence="2" id="KW-1185">Reference proteome</keyword>
<organism evidence="1 2">
    <name type="scientific">Melittangium boletus DSM 14713</name>
    <dbReference type="NCBI Taxonomy" id="1294270"/>
    <lineage>
        <taxon>Bacteria</taxon>
        <taxon>Pseudomonadati</taxon>
        <taxon>Myxococcota</taxon>
        <taxon>Myxococcia</taxon>
        <taxon>Myxococcales</taxon>
        <taxon>Cystobacterineae</taxon>
        <taxon>Archangiaceae</taxon>
        <taxon>Melittangium</taxon>
    </lineage>
</organism>
<proteinExistence type="predicted"/>
<dbReference type="Proteomes" id="UP000217289">
    <property type="component" value="Chromosome"/>
</dbReference>
<sequence length="131" mass="15411">MQDWVSYRLNIPQYEERETLDMLRSYLKLSYLPENQFKDDKLSSRHNEVLVAMQNYIRISANVRIPDGAERFVISAKANSERIGYKENDEIYDRQVSAITESVRAVWSSWEIYVQELRSRYPEIVVSASPG</sequence>
<evidence type="ECO:0000313" key="1">
    <source>
        <dbReference type="EMBL" id="ATB29272.1"/>
    </source>
</evidence>
<evidence type="ECO:0000313" key="2">
    <source>
        <dbReference type="Proteomes" id="UP000217289"/>
    </source>
</evidence>
<protein>
    <submittedName>
        <fullName evidence="1">Uncharacterized protein</fullName>
    </submittedName>
</protein>
<dbReference type="KEGG" id="mbd:MEBOL_002721"/>
<reference evidence="1 2" key="1">
    <citation type="submission" date="2017-06" db="EMBL/GenBank/DDBJ databases">
        <authorList>
            <person name="Kim H.J."/>
            <person name="Triplett B.A."/>
        </authorList>
    </citation>
    <scope>NUCLEOTIDE SEQUENCE [LARGE SCALE GENOMIC DNA]</scope>
    <source>
        <strain evidence="1 2">DSM 14713</strain>
    </source>
</reference>
<accession>A0A250IDN8</accession>
<dbReference type="AlphaFoldDB" id="A0A250IDN8"/>